<dbReference type="InterPro" id="IPR020569">
    <property type="entry name" value="UPF0029_Impact_CS"/>
</dbReference>
<dbReference type="SUPFAM" id="SSF54980">
    <property type="entry name" value="EF-G C-terminal domain-like"/>
    <property type="match status" value="1"/>
</dbReference>
<protein>
    <submittedName>
        <fullName evidence="4">YigZ family protein</fullName>
    </submittedName>
</protein>
<dbReference type="InterPro" id="IPR015796">
    <property type="entry name" value="Impact_YigZ-like"/>
</dbReference>
<evidence type="ECO:0000259" key="3">
    <source>
        <dbReference type="Pfam" id="PF09186"/>
    </source>
</evidence>
<dbReference type="GO" id="GO:0006446">
    <property type="term" value="P:regulation of translational initiation"/>
    <property type="evidence" value="ECO:0007669"/>
    <property type="project" value="TreeGrafter"/>
</dbReference>
<dbReference type="InterPro" id="IPR035647">
    <property type="entry name" value="EFG_III/V"/>
</dbReference>
<dbReference type="InterPro" id="IPR023582">
    <property type="entry name" value="Impact"/>
</dbReference>
<dbReference type="RefSeq" id="WP_041337241.1">
    <property type="nucleotide sequence ID" value="NZ_JAOQJZ010000001.1"/>
</dbReference>
<evidence type="ECO:0000313" key="4">
    <source>
        <dbReference type="EMBL" id="MCU6704632.1"/>
    </source>
</evidence>
<feature type="domain" description="UPF0029" evidence="3">
    <location>
        <begin position="138"/>
        <end position="191"/>
    </location>
</feature>
<name>A0AAE3IFT3_9FIRM</name>
<gene>
    <name evidence="4" type="ORF">OCV57_01660</name>
</gene>
<evidence type="ECO:0000313" key="5">
    <source>
        <dbReference type="Proteomes" id="UP001208131"/>
    </source>
</evidence>
<evidence type="ECO:0000259" key="2">
    <source>
        <dbReference type="Pfam" id="PF01205"/>
    </source>
</evidence>
<dbReference type="InterPro" id="IPR015269">
    <property type="entry name" value="UPF0029_Impact_C"/>
</dbReference>
<dbReference type="Proteomes" id="UP001208131">
    <property type="component" value="Unassembled WGS sequence"/>
</dbReference>
<dbReference type="Gene3D" id="3.30.70.240">
    <property type="match status" value="1"/>
</dbReference>
<comment type="caution">
    <text evidence="4">The sequence shown here is derived from an EMBL/GenBank/DDBJ whole genome shotgun (WGS) entry which is preliminary data.</text>
</comment>
<evidence type="ECO:0000256" key="1">
    <source>
        <dbReference type="ARBA" id="ARBA00007665"/>
    </source>
</evidence>
<organism evidence="4 5">
    <name type="scientific">Hominimerdicola aceti</name>
    <dbReference type="NCBI Taxonomy" id="2981726"/>
    <lineage>
        <taxon>Bacteria</taxon>
        <taxon>Bacillati</taxon>
        <taxon>Bacillota</taxon>
        <taxon>Clostridia</taxon>
        <taxon>Eubacteriales</taxon>
        <taxon>Oscillospiraceae</taxon>
        <taxon>Hominimerdicola</taxon>
    </lineage>
</organism>
<dbReference type="PANTHER" id="PTHR16301:SF20">
    <property type="entry name" value="IMPACT FAMILY MEMBER YIGZ"/>
    <property type="match status" value="1"/>
</dbReference>
<dbReference type="PROSITE" id="PS00910">
    <property type="entry name" value="UPF0029"/>
    <property type="match status" value="1"/>
</dbReference>
<proteinExistence type="inferred from homology"/>
<dbReference type="InterPro" id="IPR001498">
    <property type="entry name" value="Impact_N"/>
</dbReference>
<keyword evidence="5" id="KW-1185">Reference proteome</keyword>
<accession>A0AAE3IFT3</accession>
<dbReference type="SUPFAM" id="SSF54211">
    <property type="entry name" value="Ribosomal protein S5 domain 2-like"/>
    <property type="match status" value="1"/>
</dbReference>
<dbReference type="NCBIfam" id="TIGR00257">
    <property type="entry name" value="IMPACT_YIGZ"/>
    <property type="match status" value="1"/>
</dbReference>
<dbReference type="AlphaFoldDB" id="A0AAE3IFT3"/>
<reference evidence="4 5" key="1">
    <citation type="journal article" date="2021" name="ISME Commun">
        <title>Automated analysis of genomic sequences facilitates high-throughput and comprehensive description of bacteria.</title>
        <authorList>
            <person name="Hitch T.C.A."/>
        </authorList>
    </citation>
    <scope>NUCLEOTIDE SEQUENCE [LARGE SCALE GENOMIC DNA]</scope>
    <source>
        <strain evidence="4 5">Sanger_31</strain>
    </source>
</reference>
<dbReference type="PANTHER" id="PTHR16301">
    <property type="entry name" value="IMPACT-RELATED"/>
    <property type="match status" value="1"/>
</dbReference>
<sequence length="206" mass="22604">MGYTTIYEEAQASFTEKKSEFIGHIAPVSTADEAVAFINRIKAENRKARHNVYAYVLREGNVSRYSDDGEPQGTGGVPVLDVINKSGLTDVCVVVTRYFGGILLGASGLTRAYSQGCSMAVNAARKMKMCECSRISFSCDYTLYGKVSYALPEYGVIMEKEDFADSVDLAFLVKSEFSDKLKKQLTDISCGKLELSEETNLLADFA</sequence>
<dbReference type="InterPro" id="IPR036956">
    <property type="entry name" value="Impact_N_sf"/>
</dbReference>
<dbReference type="GO" id="GO:0005737">
    <property type="term" value="C:cytoplasm"/>
    <property type="evidence" value="ECO:0007669"/>
    <property type="project" value="TreeGrafter"/>
</dbReference>
<dbReference type="Pfam" id="PF09186">
    <property type="entry name" value="DUF1949"/>
    <property type="match status" value="1"/>
</dbReference>
<dbReference type="Pfam" id="PF01205">
    <property type="entry name" value="Impact_N"/>
    <property type="match status" value="1"/>
</dbReference>
<comment type="similarity">
    <text evidence="1">Belongs to the IMPACT family.</text>
</comment>
<dbReference type="Gene3D" id="3.30.230.30">
    <property type="entry name" value="Impact, N-terminal domain"/>
    <property type="match status" value="1"/>
</dbReference>
<feature type="domain" description="Impact N-terminal" evidence="2">
    <location>
        <begin position="17"/>
        <end position="120"/>
    </location>
</feature>
<dbReference type="InterPro" id="IPR020568">
    <property type="entry name" value="Ribosomal_Su5_D2-typ_SF"/>
</dbReference>
<dbReference type="EMBL" id="JAOQJZ010000001">
    <property type="protein sequence ID" value="MCU6704632.1"/>
    <property type="molecule type" value="Genomic_DNA"/>
</dbReference>